<evidence type="ECO:0000313" key="3">
    <source>
        <dbReference type="EMBL" id="CAI4014397.1"/>
    </source>
</evidence>
<accession>A0A9P1GL13</accession>
<proteinExistence type="predicted"/>
<gene>
    <name evidence="3" type="ORF">C1SCF055_LOCUS39304</name>
</gene>
<feature type="compositionally biased region" description="Basic and acidic residues" evidence="1">
    <location>
        <begin position="169"/>
        <end position="186"/>
    </location>
</feature>
<keyword evidence="2" id="KW-0472">Membrane</keyword>
<evidence type="ECO:0000256" key="1">
    <source>
        <dbReference type="SAM" id="MobiDB-lite"/>
    </source>
</evidence>
<feature type="transmembrane region" description="Helical" evidence="2">
    <location>
        <begin position="449"/>
        <end position="470"/>
    </location>
</feature>
<keyword evidence="2" id="KW-0812">Transmembrane</keyword>
<dbReference type="EMBL" id="CAMXCT020006334">
    <property type="protein sequence ID" value="CAL1167772.1"/>
    <property type="molecule type" value="Genomic_DNA"/>
</dbReference>
<dbReference type="EMBL" id="CAMXCT010006334">
    <property type="protein sequence ID" value="CAI4014397.1"/>
    <property type="molecule type" value="Genomic_DNA"/>
</dbReference>
<keyword evidence="5" id="KW-1185">Reference proteome</keyword>
<reference evidence="3" key="1">
    <citation type="submission" date="2022-10" db="EMBL/GenBank/DDBJ databases">
        <authorList>
            <person name="Chen Y."/>
            <person name="Dougan E. K."/>
            <person name="Chan C."/>
            <person name="Rhodes N."/>
            <person name="Thang M."/>
        </authorList>
    </citation>
    <scope>NUCLEOTIDE SEQUENCE</scope>
</reference>
<evidence type="ECO:0000313" key="5">
    <source>
        <dbReference type="Proteomes" id="UP001152797"/>
    </source>
</evidence>
<name>A0A9P1GL13_9DINO</name>
<organism evidence="3">
    <name type="scientific">Cladocopium goreaui</name>
    <dbReference type="NCBI Taxonomy" id="2562237"/>
    <lineage>
        <taxon>Eukaryota</taxon>
        <taxon>Sar</taxon>
        <taxon>Alveolata</taxon>
        <taxon>Dinophyceae</taxon>
        <taxon>Suessiales</taxon>
        <taxon>Symbiodiniaceae</taxon>
        <taxon>Cladocopium</taxon>
    </lineage>
</organism>
<evidence type="ECO:0000256" key="2">
    <source>
        <dbReference type="SAM" id="Phobius"/>
    </source>
</evidence>
<feature type="compositionally biased region" description="Basic residues" evidence="1">
    <location>
        <begin position="249"/>
        <end position="267"/>
    </location>
</feature>
<sequence>MEDASTCTACYLCGQEFGASDRVSWLPSTVELCVDALNRDDAPAGYDVVVTQVKKGATVDSACFYTVRGSFNGIKQHELKEAMGQHETVQEFTNLRRDKVSTLQDLKTFLANPENNPKGITFKTQADRRKHIKEKMNLKIVKHPSTGVECVPVHDRTIMLSGHRTSASRVKEEEHSSREEAREAHARAQSSVQVQRNTREDVERALQQDDARSDAGNGSGDSDDGSSSDSSSFGKKHDVSDDDAPCKSGSKRAAKGKAKTQPKKKVQKSSDAPSKADKEDSRSATSLITHQKTFDLIGELSPMTIWRSVVRSAELDRRLARVSSAREEISKMLSGGKLSEAQQHQAKELDSKMGDKLEITIALKEVCRIIRSKAADALAKDIASNTELAPHLGKCAAGLLEDPATFSDMVHCIAKKLVEVSQLKLFCASYMFPRFRRLRFKAESASFEFLKLIVLFRTLCLFWWWLYALFLPTLL</sequence>
<dbReference type="Proteomes" id="UP001152797">
    <property type="component" value="Unassembled WGS sequence"/>
</dbReference>
<protein>
    <submittedName>
        <fullName evidence="3">Uncharacterized protein</fullName>
    </submittedName>
</protein>
<evidence type="ECO:0000313" key="4">
    <source>
        <dbReference type="EMBL" id="CAL1167772.1"/>
    </source>
</evidence>
<feature type="region of interest" description="Disordered" evidence="1">
    <location>
        <begin position="161"/>
        <end position="285"/>
    </location>
</feature>
<reference evidence="4" key="2">
    <citation type="submission" date="2024-04" db="EMBL/GenBank/DDBJ databases">
        <authorList>
            <person name="Chen Y."/>
            <person name="Shah S."/>
            <person name="Dougan E. K."/>
            <person name="Thang M."/>
            <person name="Chan C."/>
        </authorList>
    </citation>
    <scope>NUCLEOTIDE SEQUENCE [LARGE SCALE GENOMIC DNA]</scope>
</reference>
<dbReference type="AlphaFoldDB" id="A0A9P1GL13"/>
<keyword evidence="2" id="KW-1133">Transmembrane helix</keyword>
<comment type="caution">
    <text evidence="3">The sequence shown here is derived from an EMBL/GenBank/DDBJ whole genome shotgun (WGS) entry which is preliminary data.</text>
</comment>
<dbReference type="EMBL" id="CAMXCT030006334">
    <property type="protein sequence ID" value="CAL4801709.1"/>
    <property type="molecule type" value="Genomic_DNA"/>
</dbReference>
<feature type="compositionally biased region" description="Basic and acidic residues" evidence="1">
    <location>
        <begin position="197"/>
        <end position="213"/>
    </location>
</feature>